<sequence>MTTPRYTPTTEDRLICPINSGRGLSDQMGHKSSSLQRKASLLEERLESPQVKVKCPWRLVKEVEMRLAEQRGPSRQHSRMVHYQNRKQRKPVCLMPPQDNQSHANTSRPSNPNQRPTNQREGRKGKRVLFPSSRVWQWRHIQM</sequence>
<name>A0A5B7EZQ0_PORTR</name>
<dbReference type="EMBL" id="VSRR010004140">
    <property type="protein sequence ID" value="MPC38687.1"/>
    <property type="molecule type" value="Genomic_DNA"/>
</dbReference>
<feature type="compositionally biased region" description="Basic residues" evidence="1">
    <location>
        <begin position="74"/>
        <end position="90"/>
    </location>
</feature>
<keyword evidence="3" id="KW-1185">Reference proteome</keyword>
<feature type="region of interest" description="Disordered" evidence="1">
    <location>
        <begin position="1"/>
        <end position="36"/>
    </location>
</feature>
<accession>A0A5B7EZQ0</accession>
<feature type="region of interest" description="Disordered" evidence="1">
    <location>
        <begin position="68"/>
        <end position="129"/>
    </location>
</feature>
<evidence type="ECO:0000313" key="2">
    <source>
        <dbReference type="EMBL" id="MPC38687.1"/>
    </source>
</evidence>
<evidence type="ECO:0000313" key="3">
    <source>
        <dbReference type="Proteomes" id="UP000324222"/>
    </source>
</evidence>
<dbReference type="AlphaFoldDB" id="A0A5B7EZQ0"/>
<feature type="compositionally biased region" description="Polar residues" evidence="1">
    <location>
        <begin position="98"/>
        <end position="119"/>
    </location>
</feature>
<organism evidence="2 3">
    <name type="scientific">Portunus trituberculatus</name>
    <name type="common">Swimming crab</name>
    <name type="synonym">Neptunus trituberculatus</name>
    <dbReference type="NCBI Taxonomy" id="210409"/>
    <lineage>
        <taxon>Eukaryota</taxon>
        <taxon>Metazoa</taxon>
        <taxon>Ecdysozoa</taxon>
        <taxon>Arthropoda</taxon>
        <taxon>Crustacea</taxon>
        <taxon>Multicrustacea</taxon>
        <taxon>Malacostraca</taxon>
        <taxon>Eumalacostraca</taxon>
        <taxon>Eucarida</taxon>
        <taxon>Decapoda</taxon>
        <taxon>Pleocyemata</taxon>
        <taxon>Brachyura</taxon>
        <taxon>Eubrachyura</taxon>
        <taxon>Portunoidea</taxon>
        <taxon>Portunidae</taxon>
        <taxon>Portuninae</taxon>
        <taxon>Portunus</taxon>
    </lineage>
</organism>
<protein>
    <submittedName>
        <fullName evidence="2">Uncharacterized protein</fullName>
    </submittedName>
</protein>
<gene>
    <name evidence="2" type="ORF">E2C01_032198</name>
</gene>
<evidence type="ECO:0000256" key="1">
    <source>
        <dbReference type="SAM" id="MobiDB-lite"/>
    </source>
</evidence>
<comment type="caution">
    <text evidence="2">The sequence shown here is derived from an EMBL/GenBank/DDBJ whole genome shotgun (WGS) entry which is preliminary data.</text>
</comment>
<dbReference type="Proteomes" id="UP000324222">
    <property type="component" value="Unassembled WGS sequence"/>
</dbReference>
<proteinExistence type="predicted"/>
<reference evidence="2 3" key="1">
    <citation type="submission" date="2019-05" db="EMBL/GenBank/DDBJ databases">
        <title>Another draft genome of Portunus trituberculatus and its Hox gene families provides insights of decapod evolution.</title>
        <authorList>
            <person name="Jeong J.-H."/>
            <person name="Song I."/>
            <person name="Kim S."/>
            <person name="Choi T."/>
            <person name="Kim D."/>
            <person name="Ryu S."/>
            <person name="Kim W."/>
        </authorList>
    </citation>
    <scope>NUCLEOTIDE SEQUENCE [LARGE SCALE GENOMIC DNA]</scope>
    <source>
        <tissue evidence="2">Muscle</tissue>
    </source>
</reference>